<reference evidence="2" key="1">
    <citation type="submission" date="2015-01" db="EMBL/GenBank/DDBJ databases">
        <authorList>
            <person name="Manzoor Shahid"/>
            <person name="Zubair Saima"/>
        </authorList>
    </citation>
    <scope>NUCLEOTIDE SEQUENCE [LARGE SCALE GENOMIC DNA]</scope>
    <source>
        <strain evidence="2">Sp3</strain>
    </source>
</reference>
<evidence type="ECO:0000313" key="2">
    <source>
        <dbReference type="Proteomes" id="UP000046155"/>
    </source>
</evidence>
<evidence type="ECO:0000313" key="1">
    <source>
        <dbReference type="EMBL" id="CEO87392.1"/>
    </source>
</evidence>
<organism evidence="1 2">
    <name type="scientific">Syntrophaceticus schinkii</name>
    <dbReference type="NCBI Taxonomy" id="499207"/>
    <lineage>
        <taxon>Bacteria</taxon>
        <taxon>Bacillati</taxon>
        <taxon>Bacillota</taxon>
        <taxon>Clostridia</taxon>
        <taxon>Thermoanaerobacterales</taxon>
        <taxon>Thermoanaerobacterales Family III. Incertae Sedis</taxon>
        <taxon>Syntrophaceticus</taxon>
    </lineage>
</organism>
<dbReference type="AlphaFoldDB" id="A0A0B7MIC0"/>
<dbReference type="Proteomes" id="UP000046155">
    <property type="component" value="Unassembled WGS sequence"/>
</dbReference>
<sequence>MIIINVTIGKDDQGKEFVEVDSKVFGEYLRFTVEKGDDEQSALRVSFRQFDGTFISGPRIPLERVPDVMEAVEHFLKNCTITEGLPDPDQKAGKTDP</sequence>
<proteinExistence type="predicted"/>
<accession>A0A0B7MIC0</accession>
<dbReference type="EMBL" id="CDRZ01000004">
    <property type="protein sequence ID" value="CEO87392.1"/>
    <property type="molecule type" value="Genomic_DNA"/>
</dbReference>
<name>A0A0B7MIC0_9FIRM</name>
<protein>
    <submittedName>
        <fullName evidence="1">Uncharacterized protein</fullName>
    </submittedName>
</protein>
<keyword evidence="2" id="KW-1185">Reference proteome</keyword>
<gene>
    <name evidence="1" type="ORF">SSCH_1010002</name>
</gene>